<evidence type="ECO:0000313" key="7">
    <source>
        <dbReference type="Proteomes" id="UP000470875"/>
    </source>
</evidence>
<evidence type="ECO:0000256" key="4">
    <source>
        <dbReference type="SAM" id="MobiDB-lite"/>
    </source>
</evidence>
<evidence type="ECO:0000256" key="5">
    <source>
        <dbReference type="SAM" id="SignalP"/>
    </source>
</evidence>
<dbReference type="InterPro" id="IPR050490">
    <property type="entry name" value="Bact_solute-bd_prot1"/>
</dbReference>
<protein>
    <submittedName>
        <fullName evidence="6">ABC transporter substrate-binding protein</fullName>
    </submittedName>
</protein>
<feature type="chain" id="PRO_5038489504" evidence="5">
    <location>
        <begin position="22"/>
        <end position="431"/>
    </location>
</feature>
<dbReference type="PANTHER" id="PTHR43649">
    <property type="entry name" value="ARABINOSE-BINDING PROTEIN-RELATED"/>
    <property type="match status" value="1"/>
</dbReference>
<dbReference type="AlphaFoldDB" id="A0A6N7VWP8"/>
<sequence>MSVRKSLITAAALALALSVSACSSGGGTEESADAKTDTETEADADTGEGRGPITYAQGKDTSGALQAIIDDFNADHPGEEVTFVELPESADDQRTALVQDFQAGAGTYDVAGLDVIWTAEFAARDWLLPLDDVDTNGLFQSTVDSGTYEGTLFAAPYKTNASLLFYRSDLLDEAPTTWDELIKDCEVAVENDMKCYATQLAQYEGLTVAFSEVVNSAGGAILDAEGNVDIDTPQADEGVSFLSNGLKEGYIPEEVMTFMEEESRRAFQSGDYLFLRNWPYVYNLAEEEGEDSQIQGKFEVALIPGASGVGASTLGGYNIGVSKVTPYPATAQDFINYMLSEPVQKRIIQETGEPPVRESLYSDEELVKEIPYFEMLGQAIEHAVARPQAVAYSEFSQALSENFYKDLQAGTDPAVFLPELQSTLQKVVETN</sequence>
<feature type="region of interest" description="Disordered" evidence="4">
    <location>
        <begin position="22"/>
        <end position="51"/>
    </location>
</feature>
<gene>
    <name evidence="6" type="ORF">FYJ24_11840</name>
</gene>
<dbReference type="Gene3D" id="3.40.190.10">
    <property type="entry name" value="Periplasmic binding protein-like II"/>
    <property type="match status" value="2"/>
</dbReference>
<comment type="similarity">
    <text evidence="1">Belongs to the bacterial solute-binding protein 1 family.</text>
</comment>
<dbReference type="CDD" id="cd14750">
    <property type="entry name" value="PBP2_TMBP"/>
    <property type="match status" value="1"/>
</dbReference>
<name>A0A6N7VWP8_9ACTO</name>
<organism evidence="6 7">
    <name type="scientific">Scrofimicrobium canadense</name>
    <dbReference type="NCBI Taxonomy" id="2652290"/>
    <lineage>
        <taxon>Bacteria</taxon>
        <taxon>Bacillati</taxon>
        <taxon>Actinomycetota</taxon>
        <taxon>Actinomycetes</taxon>
        <taxon>Actinomycetales</taxon>
        <taxon>Actinomycetaceae</taxon>
        <taxon>Scrofimicrobium</taxon>
    </lineage>
</organism>
<dbReference type="Proteomes" id="UP000470875">
    <property type="component" value="Unassembled WGS sequence"/>
</dbReference>
<keyword evidence="3 5" id="KW-0732">Signal</keyword>
<evidence type="ECO:0000313" key="6">
    <source>
        <dbReference type="EMBL" id="MSS85420.1"/>
    </source>
</evidence>
<dbReference type="Pfam" id="PF01547">
    <property type="entry name" value="SBP_bac_1"/>
    <property type="match status" value="1"/>
</dbReference>
<feature type="signal peptide" evidence="5">
    <location>
        <begin position="1"/>
        <end position="21"/>
    </location>
</feature>
<dbReference type="EMBL" id="VULO01000018">
    <property type="protein sequence ID" value="MSS85420.1"/>
    <property type="molecule type" value="Genomic_DNA"/>
</dbReference>
<keyword evidence="2" id="KW-0813">Transport</keyword>
<evidence type="ECO:0000256" key="2">
    <source>
        <dbReference type="ARBA" id="ARBA00022448"/>
    </source>
</evidence>
<reference evidence="6 7" key="1">
    <citation type="submission" date="2019-08" db="EMBL/GenBank/DDBJ databases">
        <title>In-depth cultivation of the pig gut microbiome towards novel bacterial diversity and tailored functional studies.</title>
        <authorList>
            <person name="Wylensek D."/>
            <person name="Hitch T.C.A."/>
            <person name="Clavel T."/>
        </authorList>
    </citation>
    <scope>NUCLEOTIDE SEQUENCE [LARGE SCALE GENOMIC DNA]</scope>
    <source>
        <strain evidence="6 7">WB03_NA08</strain>
    </source>
</reference>
<accession>A0A6N7VWP8</accession>
<dbReference type="PANTHER" id="PTHR43649:SF34">
    <property type="entry name" value="ABC TRANSPORTER PERIPLASMIC-BINDING PROTEIN YCJN-RELATED"/>
    <property type="match status" value="1"/>
</dbReference>
<proteinExistence type="inferred from homology"/>
<dbReference type="InterPro" id="IPR006059">
    <property type="entry name" value="SBP"/>
</dbReference>
<dbReference type="PROSITE" id="PS51257">
    <property type="entry name" value="PROKAR_LIPOPROTEIN"/>
    <property type="match status" value="1"/>
</dbReference>
<evidence type="ECO:0000256" key="3">
    <source>
        <dbReference type="ARBA" id="ARBA00022729"/>
    </source>
</evidence>
<comment type="caution">
    <text evidence="6">The sequence shown here is derived from an EMBL/GenBank/DDBJ whole genome shotgun (WGS) entry which is preliminary data.</text>
</comment>
<keyword evidence="7" id="KW-1185">Reference proteome</keyword>
<dbReference type="SUPFAM" id="SSF53850">
    <property type="entry name" value="Periplasmic binding protein-like II"/>
    <property type="match status" value="1"/>
</dbReference>
<evidence type="ECO:0000256" key="1">
    <source>
        <dbReference type="ARBA" id="ARBA00008520"/>
    </source>
</evidence>